<feature type="signal peptide" evidence="2">
    <location>
        <begin position="1"/>
        <end position="15"/>
    </location>
</feature>
<accession>A0AAW1FZK0</accession>
<dbReference type="Proteomes" id="UP001488805">
    <property type="component" value="Unassembled WGS sequence"/>
</dbReference>
<feature type="region of interest" description="Disordered" evidence="1">
    <location>
        <begin position="262"/>
        <end position="283"/>
    </location>
</feature>
<comment type="caution">
    <text evidence="3">The sequence shown here is derived from an EMBL/GenBank/DDBJ whole genome shotgun (WGS) entry which is preliminary data.</text>
</comment>
<feature type="chain" id="PRO_5043799826" description="Ameloblastin" evidence="2">
    <location>
        <begin position="16"/>
        <end position="315"/>
    </location>
</feature>
<dbReference type="AlphaFoldDB" id="A0AAW1FZK0"/>
<organism evidence="3 4">
    <name type="scientific">Zoarces viviparus</name>
    <name type="common">Viviparous eelpout</name>
    <name type="synonym">Blennius viviparus</name>
    <dbReference type="NCBI Taxonomy" id="48416"/>
    <lineage>
        <taxon>Eukaryota</taxon>
        <taxon>Metazoa</taxon>
        <taxon>Chordata</taxon>
        <taxon>Craniata</taxon>
        <taxon>Vertebrata</taxon>
        <taxon>Euteleostomi</taxon>
        <taxon>Actinopterygii</taxon>
        <taxon>Neopterygii</taxon>
        <taxon>Teleostei</taxon>
        <taxon>Neoteleostei</taxon>
        <taxon>Acanthomorphata</taxon>
        <taxon>Eupercaria</taxon>
        <taxon>Perciformes</taxon>
        <taxon>Cottioidei</taxon>
        <taxon>Zoarcales</taxon>
        <taxon>Zoarcidae</taxon>
        <taxon>Zoarcinae</taxon>
        <taxon>Zoarces</taxon>
    </lineage>
</organism>
<keyword evidence="2" id="KW-0732">Signal</keyword>
<name>A0AAW1FZK0_ZOAVI</name>
<keyword evidence="4" id="KW-1185">Reference proteome</keyword>
<dbReference type="EMBL" id="JBCEZU010000013">
    <property type="protein sequence ID" value="KAK9540407.1"/>
    <property type="molecule type" value="Genomic_DNA"/>
</dbReference>
<evidence type="ECO:0000256" key="1">
    <source>
        <dbReference type="SAM" id="MobiDB-lite"/>
    </source>
</evidence>
<evidence type="ECO:0000313" key="3">
    <source>
        <dbReference type="EMBL" id="KAK9540407.1"/>
    </source>
</evidence>
<evidence type="ECO:0008006" key="5">
    <source>
        <dbReference type="Google" id="ProtNLM"/>
    </source>
</evidence>
<feature type="region of interest" description="Disordered" evidence="1">
    <location>
        <begin position="49"/>
        <end position="80"/>
    </location>
</feature>
<proteinExistence type="predicted"/>
<evidence type="ECO:0000313" key="4">
    <source>
        <dbReference type="Proteomes" id="UP001488805"/>
    </source>
</evidence>
<feature type="compositionally biased region" description="Low complexity" evidence="1">
    <location>
        <begin position="263"/>
        <end position="277"/>
    </location>
</feature>
<gene>
    <name evidence="3" type="ORF">VZT92_002861</name>
</gene>
<evidence type="ECO:0000256" key="2">
    <source>
        <dbReference type="SAM" id="SignalP"/>
    </source>
</evidence>
<feature type="compositionally biased region" description="Low complexity" evidence="1">
    <location>
        <begin position="70"/>
        <end position="80"/>
    </location>
</feature>
<reference evidence="3 4" key="1">
    <citation type="journal article" date="2024" name="Genome Biol. Evol.">
        <title>Chromosome-level genome assembly of the viviparous eelpout Zoarces viviparus.</title>
        <authorList>
            <person name="Fuhrmann N."/>
            <person name="Brasseur M.V."/>
            <person name="Bakowski C.E."/>
            <person name="Podsiadlowski L."/>
            <person name="Prost S."/>
            <person name="Krehenwinkel H."/>
            <person name="Mayer C."/>
        </authorList>
    </citation>
    <scope>NUCLEOTIDE SEQUENCE [LARGE SCALE GENOMIC DNA]</scope>
    <source>
        <strain evidence="3">NO-MEL_2022_Ind0_liver</strain>
    </source>
</reference>
<protein>
    <recommendedName>
        <fullName evidence="5">Ameloblastin</fullName>
    </recommendedName>
</protein>
<sequence>MILFILSCFTIMVSAVPVHSNVLPPLLSQGGATQAQRVVEATNQLLDGVTPAPLSPNVAQPQPGVPQQPGPQDGPQFLPPTQHYTWPSFGGSPMIMPLQPNIHGSQPADQPTLAQQPLMFPPYRYIPLLSSPYRDQLFSPYGFPMILESPLPQTPANPPPNSLVIPAETPAAAAPLGDVPQQVQQQQNPQIVYMFQKPKSSPLASLSSEELQMAAKMGQLGVYLSTVLTNSPAGAVQPVRQGAGLVNPEQKVVVPTAGTSLAGLQQTQGPGSSGPQPNANVLPSGLERQTQEAVTVKAPVQPTQGKLGCDCSNRQ</sequence>